<keyword evidence="19" id="KW-1185">Reference proteome</keyword>
<dbReference type="PANTHER" id="PTHR33353:SF9">
    <property type="entry name" value="ENDOGLUCANASE II"/>
    <property type="match status" value="1"/>
</dbReference>
<dbReference type="SMART" id="SM00236">
    <property type="entry name" value="fCBD"/>
    <property type="match status" value="1"/>
</dbReference>
<evidence type="ECO:0000256" key="7">
    <source>
        <dbReference type="ARBA" id="ARBA00023002"/>
    </source>
</evidence>
<reference evidence="18 19" key="1">
    <citation type="submission" date="2018-06" db="EMBL/GenBank/DDBJ databases">
        <title>Complete Genomes of Monosporascus.</title>
        <authorList>
            <person name="Robinson A.J."/>
            <person name="Natvig D.O."/>
        </authorList>
    </citation>
    <scope>NUCLEOTIDE SEQUENCE [LARGE SCALE GENOMIC DNA]</scope>
    <source>
        <strain evidence="18 19">CBS 609.92</strain>
    </source>
</reference>
<dbReference type="Gene3D" id="2.70.50.70">
    <property type="match status" value="1"/>
</dbReference>
<evidence type="ECO:0000256" key="14">
    <source>
        <dbReference type="ARBA" id="ARBA00045077"/>
    </source>
</evidence>
<evidence type="ECO:0000256" key="12">
    <source>
        <dbReference type="ARBA" id="ARBA00023326"/>
    </source>
</evidence>
<evidence type="ECO:0000256" key="15">
    <source>
        <dbReference type="ARBA" id="ARBA00047174"/>
    </source>
</evidence>
<evidence type="ECO:0000256" key="9">
    <source>
        <dbReference type="ARBA" id="ARBA00023033"/>
    </source>
</evidence>
<evidence type="ECO:0000256" key="6">
    <source>
        <dbReference type="ARBA" id="ARBA00023001"/>
    </source>
</evidence>
<dbReference type="Pfam" id="PF00734">
    <property type="entry name" value="CBM_1"/>
    <property type="match status" value="1"/>
</dbReference>
<evidence type="ECO:0000256" key="8">
    <source>
        <dbReference type="ARBA" id="ARBA00023008"/>
    </source>
</evidence>
<comment type="catalytic activity">
    <reaction evidence="14">
        <text>[(1-&gt;4)-beta-D-glucosyl]n+m + reduced acceptor + O2 = 4-dehydro-beta-D-glucosyl-[(1-&gt;4)-beta-D-glucosyl]n-1 + [(1-&gt;4)-beta-D-glucosyl]m + acceptor + H2O.</text>
        <dbReference type="EC" id="1.14.99.56"/>
    </reaction>
</comment>
<keyword evidence="11" id="KW-0119">Carbohydrate metabolism</keyword>
<keyword evidence="9" id="KW-0503">Monooxygenase</keyword>
<accession>A0ABY0GZX0</accession>
<proteinExistence type="inferred from homology"/>
<dbReference type="InterPro" id="IPR005103">
    <property type="entry name" value="AA9_LPMO"/>
</dbReference>
<evidence type="ECO:0000256" key="13">
    <source>
        <dbReference type="ARBA" id="ARBA00044502"/>
    </source>
</evidence>
<evidence type="ECO:0000256" key="2">
    <source>
        <dbReference type="ARBA" id="ARBA00004613"/>
    </source>
</evidence>
<keyword evidence="3" id="KW-0964">Secreted</keyword>
<evidence type="ECO:0000256" key="10">
    <source>
        <dbReference type="ARBA" id="ARBA00023157"/>
    </source>
</evidence>
<evidence type="ECO:0000256" key="11">
    <source>
        <dbReference type="ARBA" id="ARBA00023277"/>
    </source>
</evidence>
<evidence type="ECO:0000256" key="1">
    <source>
        <dbReference type="ARBA" id="ARBA00001973"/>
    </source>
</evidence>
<evidence type="ECO:0000256" key="4">
    <source>
        <dbReference type="ARBA" id="ARBA00022723"/>
    </source>
</evidence>
<dbReference type="PANTHER" id="PTHR33353">
    <property type="entry name" value="PUTATIVE (AFU_ORTHOLOGUE AFUA_1G12560)-RELATED"/>
    <property type="match status" value="1"/>
</dbReference>
<keyword evidence="4" id="KW-0479">Metal-binding</keyword>
<sequence length="414" mass="43131">MDTKRPPGQVRIPQSGNREAREPQPLWGSARIRQSCLRPQFRVRSFGYGSRWNGAPKPASNRGRTPRDYTSQAKPSDSKQKVSRSQWCVPTVYGRGKAADERRTESFLLLTAQKKLSKLHGAQCARLPMSNSPVTNVMSNDIRCNAGTRPVGAKCVVPAGSTVTVEMHQQPNDRSCAQEAIGGAHHGPVAVYLSKVSDATKADGSAPWFKIFEDSWAKNSAGGSGDDDFWGTKDLNSCCGKMSVPIPSDLAAGDYLLRAEALALHTAGGSGGAQFYMTCYQLSITGTGTRTPAGVSLPGAFSASDPGILVNIHGSMSSYKPPGPAVIQGGTTKRAGSACVGCERTCAPGSGPSGTATQAPQPTGGDGGSGPGPAPTGCTAQLYGQCGGIGWTGCMACASGSCVRLNDYYSQCQA</sequence>
<dbReference type="InterPro" id="IPR000254">
    <property type="entry name" value="CBD"/>
</dbReference>
<protein>
    <recommendedName>
        <fullName evidence="15">lytic cellulose monooxygenase (C4-dehydrogenating)</fullName>
        <ecNumber evidence="15">1.14.99.56</ecNumber>
    </recommendedName>
</protein>
<dbReference type="PROSITE" id="PS00562">
    <property type="entry name" value="CBM1_1"/>
    <property type="match status" value="1"/>
</dbReference>
<evidence type="ECO:0000259" key="17">
    <source>
        <dbReference type="PROSITE" id="PS51164"/>
    </source>
</evidence>
<organism evidence="18 19">
    <name type="scientific">Monosporascus cannonballus</name>
    <dbReference type="NCBI Taxonomy" id="155416"/>
    <lineage>
        <taxon>Eukaryota</taxon>
        <taxon>Fungi</taxon>
        <taxon>Dikarya</taxon>
        <taxon>Ascomycota</taxon>
        <taxon>Pezizomycotina</taxon>
        <taxon>Sordariomycetes</taxon>
        <taxon>Xylariomycetidae</taxon>
        <taxon>Xylariales</taxon>
        <taxon>Xylariales incertae sedis</taxon>
        <taxon>Monosporascus</taxon>
    </lineage>
</organism>
<comment type="cofactor">
    <cofactor evidence="1">
        <name>Cu(2+)</name>
        <dbReference type="ChEBI" id="CHEBI:29036"/>
    </cofactor>
</comment>
<keyword evidence="8" id="KW-0186">Copper</keyword>
<dbReference type="EMBL" id="QJNS01000389">
    <property type="protein sequence ID" value="RYO78333.1"/>
    <property type="molecule type" value="Genomic_DNA"/>
</dbReference>
<keyword evidence="7" id="KW-0560">Oxidoreductase</keyword>
<comment type="similarity">
    <text evidence="13">Belongs to the polysaccharide monooxygenase AA9 family.</text>
</comment>
<evidence type="ECO:0000313" key="18">
    <source>
        <dbReference type="EMBL" id="RYO78333.1"/>
    </source>
</evidence>
<feature type="region of interest" description="Disordered" evidence="16">
    <location>
        <begin position="47"/>
        <end position="86"/>
    </location>
</feature>
<dbReference type="Pfam" id="PF03443">
    <property type="entry name" value="AA9"/>
    <property type="match status" value="1"/>
</dbReference>
<dbReference type="InterPro" id="IPR035971">
    <property type="entry name" value="CBD_sf"/>
</dbReference>
<evidence type="ECO:0000256" key="5">
    <source>
        <dbReference type="ARBA" id="ARBA00022729"/>
    </source>
</evidence>
<keyword evidence="6" id="KW-0136">Cellulose degradation</keyword>
<dbReference type="InterPro" id="IPR049892">
    <property type="entry name" value="AA9"/>
</dbReference>
<dbReference type="EC" id="1.14.99.56" evidence="15"/>
<evidence type="ECO:0000256" key="3">
    <source>
        <dbReference type="ARBA" id="ARBA00022525"/>
    </source>
</evidence>
<comment type="caution">
    <text evidence="18">The sequence shown here is derived from an EMBL/GenBank/DDBJ whole genome shotgun (WGS) entry which is preliminary data.</text>
</comment>
<dbReference type="PROSITE" id="PS51164">
    <property type="entry name" value="CBM1_2"/>
    <property type="match status" value="1"/>
</dbReference>
<dbReference type="Proteomes" id="UP000294003">
    <property type="component" value="Unassembled WGS sequence"/>
</dbReference>
<feature type="region of interest" description="Disordered" evidence="16">
    <location>
        <begin position="1"/>
        <end position="31"/>
    </location>
</feature>
<keyword evidence="10" id="KW-1015">Disulfide bond</keyword>
<evidence type="ECO:0000313" key="19">
    <source>
        <dbReference type="Proteomes" id="UP000294003"/>
    </source>
</evidence>
<feature type="region of interest" description="Disordered" evidence="16">
    <location>
        <begin position="349"/>
        <end position="372"/>
    </location>
</feature>
<evidence type="ECO:0000256" key="16">
    <source>
        <dbReference type="SAM" id="MobiDB-lite"/>
    </source>
</evidence>
<gene>
    <name evidence="18" type="ORF">DL762_008740</name>
</gene>
<dbReference type="SUPFAM" id="SSF57180">
    <property type="entry name" value="Cellulose-binding domain"/>
    <property type="match status" value="1"/>
</dbReference>
<keyword evidence="5" id="KW-0732">Signal</keyword>
<feature type="domain" description="CBM1" evidence="17">
    <location>
        <begin position="378"/>
        <end position="413"/>
    </location>
</feature>
<dbReference type="CDD" id="cd21175">
    <property type="entry name" value="LPMO_AA9"/>
    <property type="match status" value="1"/>
</dbReference>
<name>A0ABY0GZX0_9PEZI</name>
<comment type="subcellular location">
    <subcellularLocation>
        <location evidence="2">Secreted</location>
    </subcellularLocation>
</comment>
<keyword evidence="12" id="KW-0624">Polysaccharide degradation</keyword>